<keyword evidence="3" id="KW-1185">Reference proteome</keyword>
<proteinExistence type="predicted"/>
<keyword evidence="1" id="KW-0472">Membrane</keyword>
<keyword evidence="1" id="KW-1133">Transmembrane helix</keyword>
<organism evidence="2 3">
    <name type="scientific">Olea europaea subsp. europaea</name>
    <dbReference type="NCBI Taxonomy" id="158383"/>
    <lineage>
        <taxon>Eukaryota</taxon>
        <taxon>Viridiplantae</taxon>
        <taxon>Streptophyta</taxon>
        <taxon>Embryophyta</taxon>
        <taxon>Tracheophyta</taxon>
        <taxon>Spermatophyta</taxon>
        <taxon>Magnoliopsida</taxon>
        <taxon>eudicotyledons</taxon>
        <taxon>Gunneridae</taxon>
        <taxon>Pentapetalae</taxon>
        <taxon>asterids</taxon>
        <taxon>lamiids</taxon>
        <taxon>Lamiales</taxon>
        <taxon>Oleaceae</taxon>
        <taxon>Oleeae</taxon>
        <taxon>Olea</taxon>
    </lineage>
</organism>
<feature type="transmembrane region" description="Helical" evidence="1">
    <location>
        <begin position="85"/>
        <end position="103"/>
    </location>
</feature>
<evidence type="ECO:0000256" key="1">
    <source>
        <dbReference type="SAM" id="Phobius"/>
    </source>
</evidence>
<keyword evidence="1" id="KW-0812">Transmembrane</keyword>
<comment type="caution">
    <text evidence="2">The sequence shown here is derived from an EMBL/GenBank/DDBJ whole genome shotgun (WGS) entry which is preliminary data.</text>
</comment>
<name>A0A8S0UUD3_OLEEU</name>
<protein>
    <submittedName>
        <fullName evidence="2">Uncharacterized protein</fullName>
    </submittedName>
</protein>
<evidence type="ECO:0000313" key="2">
    <source>
        <dbReference type="EMBL" id="CAA3021624.1"/>
    </source>
</evidence>
<dbReference type="Proteomes" id="UP000594638">
    <property type="component" value="Unassembled WGS sequence"/>
</dbReference>
<gene>
    <name evidence="2" type="ORF">OLEA9_A066289</name>
</gene>
<sequence length="141" mass="15380">MAGNPKFETALKPANATIDNNIEALPKREPTIGGIGAIKVEVLARAVIQADGDSSSDAQEQDASLEEEALMSQRSHFLQFSPPSVTAAFVSIHCLLILLFVVYHKHQFAWIAIAEALSFLDPNRRFHVVPVLFSPSPSSIR</sequence>
<evidence type="ECO:0000313" key="3">
    <source>
        <dbReference type="Proteomes" id="UP000594638"/>
    </source>
</evidence>
<accession>A0A8S0UUD3</accession>
<dbReference type="EMBL" id="CACTIH010009057">
    <property type="protein sequence ID" value="CAA3021624.1"/>
    <property type="molecule type" value="Genomic_DNA"/>
</dbReference>
<reference evidence="2 3" key="1">
    <citation type="submission" date="2019-12" db="EMBL/GenBank/DDBJ databases">
        <authorList>
            <person name="Alioto T."/>
            <person name="Alioto T."/>
            <person name="Gomez Garrido J."/>
        </authorList>
    </citation>
    <scope>NUCLEOTIDE SEQUENCE [LARGE SCALE GENOMIC DNA]</scope>
</reference>
<dbReference type="Gramene" id="OE9A066289T1">
    <property type="protein sequence ID" value="OE9A066289C1"/>
    <property type="gene ID" value="OE9A066289"/>
</dbReference>
<dbReference type="AlphaFoldDB" id="A0A8S0UUD3"/>